<dbReference type="PROSITE" id="PS50042">
    <property type="entry name" value="CNMP_BINDING_3"/>
    <property type="match status" value="1"/>
</dbReference>
<feature type="domain" description="Cyclic nucleotide-binding" evidence="3">
    <location>
        <begin position="33"/>
        <end position="107"/>
    </location>
</feature>
<dbReference type="EMBL" id="JBDKWZ010000003">
    <property type="protein sequence ID" value="MEN7547476.1"/>
    <property type="molecule type" value="Genomic_DNA"/>
</dbReference>
<dbReference type="PANTHER" id="PTHR43065:SF48">
    <property type="entry name" value="HISTIDINE KINASE"/>
    <property type="match status" value="1"/>
</dbReference>
<sequence length="455" mass="51235">MPNSNIEQSIKANIDIEQIRKRYFDKPSQQIRFKKGETILQQSQENDKLFLILEGHVVGYVQGEEEKPMELFRLWPGRFVGVYSFFTGKFQSFAHIRAEENCSLAYITLQEAAQLKVAQPEVYEDFIKIIVSELAYRNYLAHKIATEKERALKKLLQTDKMATLGQMAAGIAHELNNSMVVIQRKTEWLAEEIGKLVKAVRPEWNDFFVQGLEKGQFLSSSEVRQRGKFLQEKFHLFPALAKRLAKAGLDDQVLQSYKSDLPKAAEQMVNYWELGLALYDMSFAATQATHVVKSVKQLGANRSERVQGVDLNETINESNALLRSLLRKVSLELKLAALPGIYANNGELVQIWTNLIKNACESMLQANTPDPLLLIKTSVKKEKVEVQITDNGPGIPESILPKIFQPNVTTKVQGLNFGLGLGLSIVQRLVSSYEGSIHVQTKPGKTTFTVILPVA</sequence>
<dbReference type="AlphaFoldDB" id="A0AAW9S9U7"/>
<dbReference type="SUPFAM" id="SSF55874">
    <property type="entry name" value="ATPase domain of HSP90 chaperone/DNA topoisomerase II/histidine kinase"/>
    <property type="match status" value="1"/>
</dbReference>
<keyword evidence="5" id="KW-0067">ATP-binding</keyword>
<dbReference type="PRINTS" id="PR00344">
    <property type="entry name" value="BCTRLSENSOR"/>
</dbReference>
<dbReference type="RefSeq" id="WP_346820264.1">
    <property type="nucleotide sequence ID" value="NZ_JBDKWZ010000003.1"/>
</dbReference>
<evidence type="ECO:0000313" key="5">
    <source>
        <dbReference type="EMBL" id="MEN7547476.1"/>
    </source>
</evidence>
<dbReference type="SMART" id="SM00100">
    <property type="entry name" value="cNMP"/>
    <property type="match status" value="1"/>
</dbReference>
<proteinExistence type="predicted"/>
<keyword evidence="6" id="KW-1185">Reference proteome</keyword>
<dbReference type="Gene3D" id="2.60.120.10">
    <property type="entry name" value="Jelly Rolls"/>
    <property type="match status" value="1"/>
</dbReference>
<protein>
    <recommendedName>
        <fullName evidence="2">histidine kinase</fullName>
        <ecNumber evidence="2">2.7.13.3</ecNumber>
    </recommendedName>
</protein>
<dbReference type="Pfam" id="PF02518">
    <property type="entry name" value="HATPase_c"/>
    <property type="match status" value="1"/>
</dbReference>
<feature type="domain" description="Histidine kinase" evidence="4">
    <location>
        <begin position="285"/>
        <end position="455"/>
    </location>
</feature>
<evidence type="ECO:0000256" key="1">
    <source>
        <dbReference type="ARBA" id="ARBA00000085"/>
    </source>
</evidence>
<dbReference type="CDD" id="cd00075">
    <property type="entry name" value="HATPase"/>
    <property type="match status" value="1"/>
</dbReference>
<comment type="catalytic activity">
    <reaction evidence="1">
        <text>ATP + protein L-histidine = ADP + protein N-phospho-L-histidine.</text>
        <dbReference type="EC" id="2.7.13.3"/>
    </reaction>
</comment>
<dbReference type="SUPFAM" id="SSF51206">
    <property type="entry name" value="cAMP-binding domain-like"/>
    <property type="match status" value="1"/>
</dbReference>
<evidence type="ECO:0000259" key="3">
    <source>
        <dbReference type="PROSITE" id="PS50042"/>
    </source>
</evidence>
<dbReference type="GO" id="GO:0000155">
    <property type="term" value="F:phosphorelay sensor kinase activity"/>
    <property type="evidence" value="ECO:0007669"/>
    <property type="project" value="InterPro"/>
</dbReference>
<dbReference type="Proteomes" id="UP001403385">
    <property type="component" value="Unassembled WGS sequence"/>
</dbReference>
<evidence type="ECO:0000256" key="2">
    <source>
        <dbReference type="ARBA" id="ARBA00012438"/>
    </source>
</evidence>
<dbReference type="InterPro" id="IPR003594">
    <property type="entry name" value="HATPase_dom"/>
</dbReference>
<dbReference type="PROSITE" id="PS50109">
    <property type="entry name" value="HIS_KIN"/>
    <property type="match status" value="1"/>
</dbReference>
<dbReference type="GO" id="GO:0005524">
    <property type="term" value="F:ATP binding"/>
    <property type="evidence" value="ECO:0007669"/>
    <property type="project" value="UniProtKB-KW"/>
</dbReference>
<dbReference type="InterPro" id="IPR005467">
    <property type="entry name" value="His_kinase_dom"/>
</dbReference>
<name>A0AAW9S9U7_9BACT</name>
<dbReference type="InterPro" id="IPR036097">
    <property type="entry name" value="HisK_dim/P_sf"/>
</dbReference>
<dbReference type="Gene3D" id="3.30.565.10">
    <property type="entry name" value="Histidine kinase-like ATPase, C-terminal domain"/>
    <property type="match status" value="1"/>
</dbReference>
<keyword evidence="5" id="KW-0547">Nucleotide-binding</keyword>
<dbReference type="EC" id="2.7.13.3" evidence="2"/>
<dbReference type="InterPro" id="IPR036890">
    <property type="entry name" value="HATPase_C_sf"/>
</dbReference>
<dbReference type="InterPro" id="IPR014710">
    <property type="entry name" value="RmlC-like_jellyroll"/>
</dbReference>
<dbReference type="SMART" id="SM00387">
    <property type="entry name" value="HATPase_c"/>
    <property type="match status" value="1"/>
</dbReference>
<evidence type="ECO:0000259" key="4">
    <source>
        <dbReference type="PROSITE" id="PS50109"/>
    </source>
</evidence>
<dbReference type="PANTHER" id="PTHR43065">
    <property type="entry name" value="SENSOR HISTIDINE KINASE"/>
    <property type="match status" value="1"/>
</dbReference>
<dbReference type="InterPro" id="IPR004358">
    <property type="entry name" value="Sig_transdc_His_kin-like_C"/>
</dbReference>
<dbReference type="Pfam" id="PF00027">
    <property type="entry name" value="cNMP_binding"/>
    <property type="match status" value="1"/>
</dbReference>
<dbReference type="SUPFAM" id="SSF47384">
    <property type="entry name" value="Homodimeric domain of signal transducing histidine kinase"/>
    <property type="match status" value="1"/>
</dbReference>
<gene>
    <name evidence="5" type="ORF">AAG747_06135</name>
</gene>
<dbReference type="InterPro" id="IPR018490">
    <property type="entry name" value="cNMP-bd_dom_sf"/>
</dbReference>
<comment type="caution">
    <text evidence="5">The sequence shown here is derived from an EMBL/GenBank/DDBJ whole genome shotgun (WGS) entry which is preliminary data.</text>
</comment>
<reference evidence="5 6" key="1">
    <citation type="submission" date="2024-04" db="EMBL/GenBank/DDBJ databases">
        <title>Novel genus in family Flammeovirgaceae.</title>
        <authorList>
            <person name="Nguyen T.H."/>
            <person name="Vuong T.Q."/>
            <person name="Le H."/>
            <person name="Kim S.-G."/>
        </authorList>
    </citation>
    <scope>NUCLEOTIDE SEQUENCE [LARGE SCALE GENOMIC DNA]</scope>
    <source>
        <strain evidence="5 6">JCM 23209</strain>
    </source>
</reference>
<organism evidence="5 6">
    <name type="scientific">Rapidithrix thailandica</name>
    <dbReference type="NCBI Taxonomy" id="413964"/>
    <lineage>
        <taxon>Bacteria</taxon>
        <taxon>Pseudomonadati</taxon>
        <taxon>Bacteroidota</taxon>
        <taxon>Cytophagia</taxon>
        <taxon>Cytophagales</taxon>
        <taxon>Flammeovirgaceae</taxon>
        <taxon>Rapidithrix</taxon>
    </lineage>
</organism>
<dbReference type="InterPro" id="IPR000595">
    <property type="entry name" value="cNMP-bd_dom"/>
</dbReference>
<evidence type="ECO:0000313" key="6">
    <source>
        <dbReference type="Proteomes" id="UP001403385"/>
    </source>
</evidence>
<accession>A0AAW9S9U7</accession>
<dbReference type="Gene3D" id="1.10.287.130">
    <property type="match status" value="1"/>
</dbReference>
<dbReference type="CDD" id="cd00038">
    <property type="entry name" value="CAP_ED"/>
    <property type="match status" value="1"/>
</dbReference>